<reference evidence="10" key="1">
    <citation type="submission" date="2021-01" db="EMBL/GenBank/DDBJ databases">
        <authorList>
            <person name="Corre E."/>
            <person name="Pelletier E."/>
            <person name="Niang G."/>
            <person name="Scheremetjew M."/>
            <person name="Finn R."/>
            <person name="Kale V."/>
            <person name="Holt S."/>
            <person name="Cochrane G."/>
            <person name="Meng A."/>
            <person name="Brown T."/>
            <person name="Cohen L."/>
        </authorList>
    </citation>
    <scope>NUCLEOTIDE SEQUENCE</scope>
    <source>
        <strain evidence="10">SM1012Den-03</strain>
    </source>
</reference>
<dbReference type="AlphaFoldDB" id="A0A7S2PGL0"/>
<dbReference type="PANTHER" id="PTHR14647">
    <property type="entry name" value="GALACTOSE-3-O-SULFOTRANSFERASE"/>
    <property type="match status" value="1"/>
</dbReference>
<keyword evidence="7" id="KW-0333">Golgi apparatus</keyword>
<keyword evidence="8" id="KW-0472">Membrane</keyword>
<keyword evidence="5" id="KW-0735">Signal-anchor</keyword>
<comment type="subcellular location">
    <subcellularLocation>
        <location evidence="1">Golgi apparatus membrane</location>
        <topology evidence="1">Single-pass type II membrane protein</topology>
    </subcellularLocation>
</comment>
<keyword evidence="3" id="KW-0808">Transferase</keyword>
<protein>
    <submittedName>
        <fullName evidence="10">Uncharacterized protein</fullName>
    </submittedName>
</protein>
<dbReference type="PANTHER" id="PTHR14647:SF87">
    <property type="entry name" value="PUTATIVE-RELATED"/>
    <property type="match status" value="1"/>
</dbReference>
<evidence type="ECO:0000256" key="8">
    <source>
        <dbReference type="ARBA" id="ARBA00023136"/>
    </source>
</evidence>
<comment type="similarity">
    <text evidence="2">Belongs to the galactose-3-O-sulfotransferase family.</text>
</comment>
<dbReference type="GO" id="GO:0001733">
    <property type="term" value="F:galactosylceramide sulfotransferase activity"/>
    <property type="evidence" value="ECO:0007669"/>
    <property type="project" value="InterPro"/>
</dbReference>
<evidence type="ECO:0000256" key="2">
    <source>
        <dbReference type="ARBA" id="ARBA00008124"/>
    </source>
</evidence>
<dbReference type="Gene3D" id="3.40.50.300">
    <property type="entry name" value="P-loop containing nucleotide triphosphate hydrolases"/>
    <property type="match status" value="1"/>
</dbReference>
<accession>A0A7S2PGL0</accession>
<evidence type="ECO:0000256" key="9">
    <source>
        <dbReference type="ARBA" id="ARBA00023180"/>
    </source>
</evidence>
<keyword evidence="4" id="KW-0812">Transmembrane</keyword>
<gene>
    <name evidence="10" type="ORF">SMAR0320_LOCUS8936</name>
</gene>
<keyword evidence="6" id="KW-1133">Transmembrane helix</keyword>
<keyword evidence="9" id="KW-0325">Glycoprotein</keyword>
<sequence length="375" mass="42232">MKASPSNNGNPTATDMSMKIEQKSRAFPIWINKQRAINSNSRPYSWCVSEDLASNDESPKGLLFVKVHKCSSSTGAGVTLRIQDGLSKRLNQPNQNQTALAHGTCFAHYNHATARELRFEKRDPSQSFLWSIVREPAQRTLSHYFYFDVSRRNDTATEDSILSVLKNPRKLWLGPNFQSKYLDLPSQNEQSSSSTERIINGYDFLGVSERMEESLVVLAMLAQIPLTDMVIFSSKVAGGYGYALGHEGCVKLEKKWTTPKIDEYILGDYHKANKDDYLLYNAAQRSLDKTIDALGRKRVEENVELLKSLQQQNDEQCASKTTMPCPQPEDESMKKEHKRLAKESCYKSDFGCGHACTDEALADFAAKEWASITSS</sequence>
<dbReference type="InterPro" id="IPR027417">
    <property type="entry name" value="P-loop_NTPase"/>
</dbReference>
<dbReference type="GO" id="GO:0000139">
    <property type="term" value="C:Golgi membrane"/>
    <property type="evidence" value="ECO:0007669"/>
    <property type="project" value="UniProtKB-SubCell"/>
</dbReference>
<evidence type="ECO:0000256" key="7">
    <source>
        <dbReference type="ARBA" id="ARBA00023034"/>
    </source>
</evidence>
<dbReference type="EMBL" id="HBGZ01012550">
    <property type="protein sequence ID" value="CAD9596810.1"/>
    <property type="molecule type" value="Transcribed_RNA"/>
</dbReference>
<evidence type="ECO:0000256" key="4">
    <source>
        <dbReference type="ARBA" id="ARBA00022692"/>
    </source>
</evidence>
<dbReference type="InterPro" id="IPR009729">
    <property type="entry name" value="Gal-3-0_sulfotransfrase"/>
</dbReference>
<organism evidence="10">
    <name type="scientific">Skeletonema marinoi</name>
    <dbReference type="NCBI Taxonomy" id="267567"/>
    <lineage>
        <taxon>Eukaryota</taxon>
        <taxon>Sar</taxon>
        <taxon>Stramenopiles</taxon>
        <taxon>Ochrophyta</taxon>
        <taxon>Bacillariophyta</taxon>
        <taxon>Coscinodiscophyceae</taxon>
        <taxon>Thalassiosirophycidae</taxon>
        <taxon>Thalassiosirales</taxon>
        <taxon>Skeletonemataceae</taxon>
        <taxon>Skeletonema</taxon>
        <taxon>Skeletonema marinoi-dohrnii complex</taxon>
    </lineage>
</organism>
<evidence type="ECO:0000256" key="6">
    <source>
        <dbReference type="ARBA" id="ARBA00022989"/>
    </source>
</evidence>
<evidence type="ECO:0000256" key="5">
    <source>
        <dbReference type="ARBA" id="ARBA00022968"/>
    </source>
</evidence>
<evidence type="ECO:0000256" key="1">
    <source>
        <dbReference type="ARBA" id="ARBA00004323"/>
    </source>
</evidence>
<evidence type="ECO:0000313" key="10">
    <source>
        <dbReference type="EMBL" id="CAD9596810.1"/>
    </source>
</evidence>
<name>A0A7S2PGL0_9STRA</name>
<evidence type="ECO:0000256" key="3">
    <source>
        <dbReference type="ARBA" id="ARBA00022679"/>
    </source>
</evidence>
<dbReference type="GO" id="GO:0009247">
    <property type="term" value="P:glycolipid biosynthetic process"/>
    <property type="evidence" value="ECO:0007669"/>
    <property type="project" value="InterPro"/>
</dbReference>
<proteinExistence type="inferred from homology"/>